<dbReference type="AlphaFoldDB" id="A0AA40AE14"/>
<gene>
    <name evidence="2" type="ORF">B0T26DRAFT_719470</name>
</gene>
<dbReference type="RefSeq" id="XP_060295399.1">
    <property type="nucleotide sequence ID" value="XM_060442424.1"/>
</dbReference>
<name>A0AA40AE14_9PEZI</name>
<dbReference type="EMBL" id="JAUIRO010000005">
    <property type="protein sequence ID" value="KAK0714077.1"/>
    <property type="molecule type" value="Genomic_DNA"/>
</dbReference>
<dbReference type="Proteomes" id="UP001172101">
    <property type="component" value="Unassembled WGS sequence"/>
</dbReference>
<comment type="caution">
    <text evidence="2">The sequence shown here is derived from an EMBL/GenBank/DDBJ whole genome shotgun (WGS) entry which is preliminary data.</text>
</comment>
<protein>
    <recommendedName>
        <fullName evidence="4">Secreted protein</fullName>
    </recommendedName>
</protein>
<proteinExistence type="predicted"/>
<evidence type="ECO:0000313" key="3">
    <source>
        <dbReference type="Proteomes" id="UP001172101"/>
    </source>
</evidence>
<feature type="chain" id="PRO_5041376465" description="Secreted protein" evidence="1">
    <location>
        <begin position="24"/>
        <end position="78"/>
    </location>
</feature>
<evidence type="ECO:0000256" key="1">
    <source>
        <dbReference type="SAM" id="SignalP"/>
    </source>
</evidence>
<sequence length="78" mass="8319">MFLISHIFCSCHIHIALLPHLLASHTCQTCHICHPLTPGAPAAPAAPPVTPPSSTLPSSTLPFFQISPPSPRFFIEAP</sequence>
<dbReference type="GeneID" id="85325694"/>
<evidence type="ECO:0008006" key="4">
    <source>
        <dbReference type="Google" id="ProtNLM"/>
    </source>
</evidence>
<feature type="signal peptide" evidence="1">
    <location>
        <begin position="1"/>
        <end position="23"/>
    </location>
</feature>
<accession>A0AA40AE14</accession>
<reference evidence="2" key="1">
    <citation type="submission" date="2023-06" db="EMBL/GenBank/DDBJ databases">
        <title>Genome-scale phylogeny and comparative genomics of the fungal order Sordariales.</title>
        <authorList>
            <consortium name="Lawrence Berkeley National Laboratory"/>
            <person name="Hensen N."/>
            <person name="Bonometti L."/>
            <person name="Westerberg I."/>
            <person name="Brannstrom I.O."/>
            <person name="Guillou S."/>
            <person name="Cros-Aarteil S."/>
            <person name="Calhoun S."/>
            <person name="Haridas S."/>
            <person name="Kuo A."/>
            <person name="Mondo S."/>
            <person name="Pangilinan J."/>
            <person name="Riley R."/>
            <person name="LaButti K."/>
            <person name="Andreopoulos B."/>
            <person name="Lipzen A."/>
            <person name="Chen C."/>
            <person name="Yanf M."/>
            <person name="Daum C."/>
            <person name="Ng V."/>
            <person name="Clum A."/>
            <person name="Steindorff A."/>
            <person name="Ohm R."/>
            <person name="Martin F."/>
            <person name="Silar P."/>
            <person name="Natvig D."/>
            <person name="Lalanne C."/>
            <person name="Gautier V."/>
            <person name="Ament-velasquez S.L."/>
            <person name="Kruys A."/>
            <person name="Hutchinson M.I."/>
            <person name="Powell A.J."/>
            <person name="Barry K."/>
            <person name="Miller A.N."/>
            <person name="Grigoriev I.V."/>
            <person name="Debuchy R."/>
            <person name="Gladieux P."/>
            <person name="Thoren M.H."/>
            <person name="Johannesson H."/>
        </authorList>
    </citation>
    <scope>NUCLEOTIDE SEQUENCE</scope>
    <source>
        <strain evidence="2">SMH2392-1A</strain>
    </source>
</reference>
<organism evidence="2 3">
    <name type="scientific">Lasiosphaeria miniovina</name>
    <dbReference type="NCBI Taxonomy" id="1954250"/>
    <lineage>
        <taxon>Eukaryota</taxon>
        <taxon>Fungi</taxon>
        <taxon>Dikarya</taxon>
        <taxon>Ascomycota</taxon>
        <taxon>Pezizomycotina</taxon>
        <taxon>Sordariomycetes</taxon>
        <taxon>Sordariomycetidae</taxon>
        <taxon>Sordariales</taxon>
        <taxon>Lasiosphaeriaceae</taxon>
        <taxon>Lasiosphaeria</taxon>
    </lineage>
</organism>
<keyword evidence="1" id="KW-0732">Signal</keyword>
<evidence type="ECO:0000313" key="2">
    <source>
        <dbReference type="EMBL" id="KAK0714077.1"/>
    </source>
</evidence>
<keyword evidence="3" id="KW-1185">Reference proteome</keyword>